<evidence type="ECO:0000313" key="1">
    <source>
        <dbReference type="EMBL" id="RRB11400.1"/>
    </source>
</evidence>
<dbReference type="OrthoDB" id="963098at2"/>
<dbReference type="AlphaFoldDB" id="A0A3P1CDV5"/>
<dbReference type="RefSeq" id="WP_124909069.1">
    <property type="nucleotide sequence ID" value="NZ_RQJP01000005.1"/>
</dbReference>
<sequence>MKTILIILTVFCLFACGKDEKDAGPELEAEAMLHADNLAADGCRTHVTLHYGDLQKQIKYAPDAESAAKIESFVGQSMEKSAVITYRLTGNKKVVECGWGSKFDAEEIIIDSIR</sequence>
<gene>
    <name evidence="1" type="ORF">EHT87_23220</name>
</gene>
<dbReference type="EMBL" id="RQJP01000005">
    <property type="protein sequence ID" value="RRB11400.1"/>
    <property type="molecule type" value="Genomic_DNA"/>
</dbReference>
<reference evidence="1 2" key="1">
    <citation type="submission" date="2018-11" db="EMBL/GenBank/DDBJ databases">
        <authorList>
            <person name="Zhou Z."/>
            <person name="Wang G."/>
        </authorList>
    </citation>
    <scope>NUCLEOTIDE SEQUENCE [LARGE SCALE GENOMIC DNA]</scope>
    <source>
        <strain evidence="1 2">KCTC42998</strain>
    </source>
</reference>
<dbReference type="Proteomes" id="UP000274271">
    <property type="component" value="Unassembled WGS sequence"/>
</dbReference>
<proteinExistence type="predicted"/>
<keyword evidence="2" id="KW-1185">Reference proteome</keyword>
<accession>A0A3P1CDV5</accession>
<evidence type="ECO:0000313" key="2">
    <source>
        <dbReference type="Proteomes" id="UP000274271"/>
    </source>
</evidence>
<organism evidence="1 2">
    <name type="scientific">Larkinella knui</name>
    <dbReference type="NCBI Taxonomy" id="2025310"/>
    <lineage>
        <taxon>Bacteria</taxon>
        <taxon>Pseudomonadati</taxon>
        <taxon>Bacteroidota</taxon>
        <taxon>Cytophagia</taxon>
        <taxon>Cytophagales</taxon>
        <taxon>Spirosomataceae</taxon>
        <taxon>Larkinella</taxon>
    </lineage>
</organism>
<comment type="caution">
    <text evidence="1">The sequence shown here is derived from an EMBL/GenBank/DDBJ whole genome shotgun (WGS) entry which is preliminary data.</text>
</comment>
<protein>
    <submittedName>
        <fullName evidence="1">Uncharacterized protein</fullName>
    </submittedName>
</protein>
<name>A0A3P1CDV5_9BACT</name>